<organism evidence="4 5">
    <name type="scientific">Liquorilactobacillus capillatus DSM 19910</name>
    <dbReference type="NCBI Taxonomy" id="1423731"/>
    <lineage>
        <taxon>Bacteria</taxon>
        <taxon>Bacillati</taxon>
        <taxon>Bacillota</taxon>
        <taxon>Bacilli</taxon>
        <taxon>Lactobacillales</taxon>
        <taxon>Lactobacillaceae</taxon>
        <taxon>Liquorilactobacillus</taxon>
    </lineage>
</organism>
<accession>A0A0R1ME90</accession>
<evidence type="ECO:0000256" key="2">
    <source>
        <dbReference type="ARBA" id="ARBA00023315"/>
    </source>
</evidence>
<dbReference type="GO" id="GO:0016747">
    <property type="term" value="F:acyltransferase activity, transferring groups other than amino-acyl groups"/>
    <property type="evidence" value="ECO:0007669"/>
    <property type="project" value="InterPro"/>
</dbReference>
<dbReference type="PATRIC" id="fig|1423731.3.peg.1091"/>
<evidence type="ECO:0000259" key="3">
    <source>
        <dbReference type="PROSITE" id="PS51186"/>
    </source>
</evidence>
<evidence type="ECO:0000256" key="1">
    <source>
        <dbReference type="ARBA" id="ARBA00022679"/>
    </source>
</evidence>
<dbReference type="Proteomes" id="UP000051621">
    <property type="component" value="Unassembled WGS sequence"/>
</dbReference>
<dbReference type="Gene3D" id="3.40.630.30">
    <property type="match status" value="1"/>
</dbReference>
<dbReference type="OrthoDB" id="9796171at2"/>
<keyword evidence="1 4" id="KW-0808">Transferase</keyword>
<proteinExistence type="predicted"/>
<dbReference type="RefSeq" id="WP_057743602.1">
    <property type="nucleotide sequence ID" value="NZ_AZEF01000020.1"/>
</dbReference>
<dbReference type="SUPFAM" id="SSF55729">
    <property type="entry name" value="Acyl-CoA N-acyltransferases (Nat)"/>
    <property type="match status" value="1"/>
</dbReference>
<dbReference type="EMBL" id="AZEF01000020">
    <property type="protein sequence ID" value="KRL01848.1"/>
    <property type="molecule type" value="Genomic_DNA"/>
</dbReference>
<dbReference type="PANTHER" id="PTHR43877:SF2">
    <property type="entry name" value="AMINOALKYLPHOSPHONATE N-ACETYLTRANSFERASE-RELATED"/>
    <property type="match status" value="1"/>
</dbReference>
<dbReference type="CDD" id="cd04301">
    <property type="entry name" value="NAT_SF"/>
    <property type="match status" value="1"/>
</dbReference>
<comment type="caution">
    <text evidence="4">The sequence shown here is derived from an EMBL/GenBank/DDBJ whole genome shotgun (WGS) entry which is preliminary data.</text>
</comment>
<dbReference type="Pfam" id="PF13673">
    <property type="entry name" value="Acetyltransf_10"/>
    <property type="match status" value="1"/>
</dbReference>
<feature type="domain" description="N-acetyltransferase" evidence="3">
    <location>
        <begin position="5"/>
        <end position="144"/>
    </location>
</feature>
<sequence>MFEIKTTTKLDSTIYRAALQIRKAVFVKEQGVPEELELDNEQAACYYVAYQQGQPAATARIMAESNGAWHIQRVATLKEYRHQGCAKLLLEKIEEQARAQAVPYLTLGAQDQAQGFYRALGYRVVGPSFLDAGIPHHTMEKRLTAK</sequence>
<dbReference type="AlphaFoldDB" id="A0A0R1ME90"/>
<dbReference type="PROSITE" id="PS51186">
    <property type="entry name" value="GNAT"/>
    <property type="match status" value="1"/>
</dbReference>
<evidence type="ECO:0000313" key="5">
    <source>
        <dbReference type="Proteomes" id="UP000051621"/>
    </source>
</evidence>
<dbReference type="InterPro" id="IPR050832">
    <property type="entry name" value="Bact_Acetyltransf"/>
</dbReference>
<evidence type="ECO:0000313" key="4">
    <source>
        <dbReference type="EMBL" id="KRL01848.1"/>
    </source>
</evidence>
<dbReference type="PANTHER" id="PTHR43877">
    <property type="entry name" value="AMINOALKYLPHOSPHONATE N-ACETYLTRANSFERASE-RELATED-RELATED"/>
    <property type="match status" value="1"/>
</dbReference>
<name>A0A0R1ME90_9LACO</name>
<keyword evidence="5" id="KW-1185">Reference proteome</keyword>
<protein>
    <submittedName>
        <fullName evidence="4">Acetyltransferase</fullName>
    </submittedName>
</protein>
<dbReference type="InterPro" id="IPR016181">
    <property type="entry name" value="Acyl_CoA_acyltransferase"/>
</dbReference>
<dbReference type="STRING" id="1423731.FC81_GL001061"/>
<gene>
    <name evidence="4" type="ORF">FC81_GL001061</name>
</gene>
<reference evidence="4 5" key="1">
    <citation type="journal article" date="2015" name="Genome Announc.">
        <title>Expanding the biotechnology potential of lactobacilli through comparative genomics of 213 strains and associated genera.</title>
        <authorList>
            <person name="Sun Z."/>
            <person name="Harris H.M."/>
            <person name="McCann A."/>
            <person name="Guo C."/>
            <person name="Argimon S."/>
            <person name="Zhang W."/>
            <person name="Yang X."/>
            <person name="Jeffery I.B."/>
            <person name="Cooney J.C."/>
            <person name="Kagawa T.F."/>
            <person name="Liu W."/>
            <person name="Song Y."/>
            <person name="Salvetti E."/>
            <person name="Wrobel A."/>
            <person name="Rasinkangas P."/>
            <person name="Parkhill J."/>
            <person name="Rea M.C."/>
            <person name="O'Sullivan O."/>
            <person name="Ritari J."/>
            <person name="Douillard F.P."/>
            <person name="Paul Ross R."/>
            <person name="Yang R."/>
            <person name="Briner A.E."/>
            <person name="Felis G.E."/>
            <person name="de Vos W.M."/>
            <person name="Barrangou R."/>
            <person name="Klaenhammer T.R."/>
            <person name="Caufield P.W."/>
            <person name="Cui Y."/>
            <person name="Zhang H."/>
            <person name="O'Toole P.W."/>
        </authorList>
    </citation>
    <scope>NUCLEOTIDE SEQUENCE [LARGE SCALE GENOMIC DNA]</scope>
    <source>
        <strain evidence="4 5">DSM 19910</strain>
    </source>
</reference>
<dbReference type="InterPro" id="IPR000182">
    <property type="entry name" value="GNAT_dom"/>
</dbReference>
<keyword evidence="2" id="KW-0012">Acyltransferase</keyword>